<dbReference type="InterPro" id="IPR036852">
    <property type="entry name" value="Peptidase_S8/S53_dom_sf"/>
</dbReference>
<gene>
    <name evidence="8" type="ORF">SAMN06275492_10281</name>
</gene>
<keyword evidence="6" id="KW-1133">Transmembrane helix</keyword>
<evidence type="ECO:0000256" key="6">
    <source>
        <dbReference type="SAM" id="Phobius"/>
    </source>
</evidence>
<feature type="active site" description="Charge relay system" evidence="5">
    <location>
        <position position="539"/>
    </location>
</feature>
<comment type="similarity">
    <text evidence="1 5">Belongs to the peptidase S8 family.</text>
</comment>
<keyword evidence="4 5" id="KW-0720">Serine protease</keyword>
<dbReference type="SUPFAM" id="SSF52743">
    <property type="entry name" value="Subtilisin-like"/>
    <property type="match status" value="1"/>
</dbReference>
<name>A0A1X7IHY5_9BACT</name>
<feature type="transmembrane region" description="Helical" evidence="6">
    <location>
        <begin position="919"/>
        <end position="938"/>
    </location>
</feature>
<dbReference type="PANTHER" id="PTHR43806">
    <property type="entry name" value="PEPTIDASE S8"/>
    <property type="match status" value="1"/>
</dbReference>
<evidence type="ECO:0000313" key="8">
    <source>
        <dbReference type="EMBL" id="SMG14468.1"/>
    </source>
</evidence>
<organism evidence="8 9">
    <name type="scientific">Dethiosulfovibrio salsuginis</name>
    <dbReference type="NCBI Taxonomy" id="561720"/>
    <lineage>
        <taxon>Bacteria</taxon>
        <taxon>Thermotogati</taxon>
        <taxon>Synergistota</taxon>
        <taxon>Synergistia</taxon>
        <taxon>Synergistales</taxon>
        <taxon>Dethiosulfovibrionaceae</taxon>
        <taxon>Dethiosulfovibrio</taxon>
    </lineage>
</organism>
<dbReference type="PROSITE" id="PS51257">
    <property type="entry name" value="PROKAR_LIPOPROTEIN"/>
    <property type="match status" value="1"/>
</dbReference>
<evidence type="ECO:0000256" key="4">
    <source>
        <dbReference type="ARBA" id="ARBA00022825"/>
    </source>
</evidence>
<keyword evidence="9" id="KW-1185">Reference proteome</keyword>
<dbReference type="STRING" id="561720.SAMN06275492_10281"/>
<sequence>MKHRGFLIFLSVFCLYFVSFTFSCDAQVFRLGEPWLHGEVLIKVKSGSEPSGGFFEDPDLRLSFLMEGEEGDWYLLRADLSTEILVEKVRSNSSVLAAEPNYRVRSLAVTPSDPLFLDQWALRDSGLSGGDIGGQHSWYTATEGGGVVAVLDSGVDYNHVDLKSNMWINPYPSSGDLHGYDFVNDDGDPMDDNFHGTHCAGIIGAVGDNRLGVSGVFWKGSIMAVKCLDSGGYGDVATVVKGLNYILEMKRKDVPVVVVNGAFQFGGYSQAAYEAIEALSVESVLFVASAGNSSNDNDLEPVYPSGYDLPNVISVANMDRDGNLNDESSYGLRSVLLAAPGTDILSTFPGIPFDPRSGDRSLFFDEMELGGSRWIASGDWELGRHGLDPWGNSPLYRSPKNSWKLTFKPGGGKGYLTLKEPLDLSAVSSDLEIYAGAYVRGWYSGFWGYDDEWVSLQCRTEPNGEWLDIARIGKGGLDHLDFGRIVARIPRKMRTQASFRIVVSWSSGTDPSGSFFYLDDFGVGFPSPTERYESKTGTSMAASYVSGAVSFLRGLFPDESMDTIRWRILRGAAPLESLKGKVATGGHLNLKRSIETLPPEFIGSFPMDEGRIGISGTLDWNFKYSETSDVIYRLFLGADESGEMVKVYEGNDHRWPIPNDIPPGLFRWQVVAADQIWGTGLEISVSSDVKTFTVAKGLEEIGAPVSRDFLRKVGLEGRLYVGAPMSLDISVPDTLSVGPGDLGATVPKKGSIHPDVLSGLLGVKPKDILDQMSFSVSRLVGYGNKVFFDVTLSVYESELKKLDLPGYGEGSLNVLGRLGLFVILGDHRWELPSLVGDRAGDFFLVSKKDKDGSTVYDICWTVCLVDGKSPYVGILADGSGRGVFLIQDGEEDGIFGLSTVLSREKGELVALSPGSGGCLVSPFNLGYLVLLLGLPLLLRKRK</sequence>
<evidence type="ECO:0000313" key="9">
    <source>
        <dbReference type="Proteomes" id="UP000193355"/>
    </source>
</evidence>
<dbReference type="PRINTS" id="PR00723">
    <property type="entry name" value="SUBTILISIN"/>
</dbReference>
<reference evidence="9" key="1">
    <citation type="submission" date="2017-04" db="EMBL/GenBank/DDBJ databases">
        <authorList>
            <person name="Varghese N."/>
            <person name="Submissions S."/>
        </authorList>
    </citation>
    <scope>NUCLEOTIDE SEQUENCE [LARGE SCALE GENOMIC DNA]</scope>
    <source>
        <strain evidence="9">USBA 82</strain>
    </source>
</reference>
<dbReference type="InterPro" id="IPR050131">
    <property type="entry name" value="Peptidase_S8_subtilisin-like"/>
</dbReference>
<dbReference type="InterPro" id="IPR000209">
    <property type="entry name" value="Peptidase_S8/S53_dom"/>
</dbReference>
<feature type="active site" description="Charge relay system" evidence="5">
    <location>
        <position position="152"/>
    </location>
</feature>
<keyword evidence="6" id="KW-0472">Membrane</keyword>
<dbReference type="PROSITE" id="PS00137">
    <property type="entry name" value="SUBTILASE_HIS"/>
    <property type="match status" value="1"/>
</dbReference>
<dbReference type="GO" id="GO:0004252">
    <property type="term" value="F:serine-type endopeptidase activity"/>
    <property type="evidence" value="ECO:0007669"/>
    <property type="project" value="UniProtKB-UniRule"/>
</dbReference>
<dbReference type="Proteomes" id="UP000193355">
    <property type="component" value="Unassembled WGS sequence"/>
</dbReference>
<evidence type="ECO:0000256" key="3">
    <source>
        <dbReference type="ARBA" id="ARBA00022801"/>
    </source>
</evidence>
<proteinExistence type="inferred from homology"/>
<dbReference type="PROSITE" id="PS00136">
    <property type="entry name" value="SUBTILASE_ASP"/>
    <property type="match status" value="1"/>
</dbReference>
<protein>
    <submittedName>
        <fullName evidence="8">Subtilase family protein</fullName>
    </submittedName>
</protein>
<dbReference type="CDD" id="cd07473">
    <property type="entry name" value="Peptidases_S8_Subtilisin_like"/>
    <property type="match status" value="1"/>
</dbReference>
<dbReference type="InterPro" id="IPR023827">
    <property type="entry name" value="Peptidase_S8_Asp-AS"/>
</dbReference>
<evidence type="ECO:0000259" key="7">
    <source>
        <dbReference type="Pfam" id="PF00082"/>
    </source>
</evidence>
<dbReference type="InterPro" id="IPR034204">
    <property type="entry name" value="PfSUB1-like_cat_dom"/>
</dbReference>
<evidence type="ECO:0000256" key="1">
    <source>
        <dbReference type="ARBA" id="ARBA00011073"/>
    </source>
</evidence>
<keyword evidence="6" id="KW-0812">Transmembrane</keyword>
<dbReference type="PROSITE" id="PS51892">
    <property type="entry name" value="SUBTILASE"/>
    <property type="match status" value="1"/>
</dbReference>
<keyword evidence="3 5" id="KW-0378">Hydrolase</keyword>
<dbReference type="PANTHER" id="PTHR43806:SF11">
    <property type="entry name" value="CEREVISIN-RELATED"/>
    <property type="match status" value="1"/>
</dbReference>
<feature type="active site" description="Charge relay system" evidence="5">
    <location>
        <position position="195"/>
    </location>
</feature>
<dbReference type="InterPro" id="IPR015500">
    <property type="entry name" value="Peptidase_S8_subtilisin-rel"/>
</dbReference>
<dbReference type="InterPro" id="IPR022398">
    <property type="entry name" value="Peptidase_S8_His-AS"/>
</dbReference>
<evidence type="ECO:0000256" key="5">
    <source>
        <dbReference type="PROSITE-ProRule" id="PRU01240"/>
    </source>
</evidence>
<evidence type="ECO:0000256" key="2">
    <source>
        <dbReference type="ARBA" id="ARBA00022670"/>
    </source>
</evidence>
<dbReference type="Gene3D" id="3.40.50.200">
    <property type="entry name" value="Peptidase S8/S53 domain"/>
    <property type="match status" value="2"/>
</dbReference>
<feature type="domain" description="Peptidase S8/S53" evidence="7">
    <location>
        <begin position="145"/>
        <end position="343"/>
    </location>
</feature>
<accession>A0A1X7IHY5</accession>
<dbReference type="GO" id="GO:0006508">
    <property type="term" value="P:proteolysis"/>
    <property type="evidence" value="ECO:0007669"/>
    <property type="project" value="UniProtKB-KW"/>
</dbReference>
<dbReference type="EMBL" id="FXBB01000002">
    <property type="protein sequence ID" value="SMG14468.1"/>
    <property type="molecule type" value="Genomic_DNA"/>
</dbReference>
<dbReference type="Pfam" id="PF00082">
    <property type="entry name" value="Peptidase_S8"/>
    <property type="match status" value="1"/>
</dbReference>
<keyword evidence="2 5" id="KW-0645">Protease</keyword>
<dbReference type="AlphaFoldDB" id="A0A1X7IHY5"/>